<comment type="caution">
    <text evidence="1">The sequence shown here is derived from an EMBL/GenBank/DDBJ whole genome shotgun (WGS) entry which is preliminary data.</text>
</comment>
<protein>
    <submittedName>
        <fullName evidence="1">Uncharacterized protein</fullName>
    </submittedName>
</protein>
<keyword evidence="2" id="KW-1185">Reference proteome</keyword>
<evidence type="ECO:0000313" key="1">
    <source>
        <dbReference type="EMBL" id="KAI9918106.1"/>
    </source>
</evidence>
<gene>
    <name evidence="1" type="ORF">PsorP6_012485</name>
</gene>
<proteinExistence type="predicted"/>
<name>A0ACC0WJA6_9STRA</name>
<sequence length="98" mass="11400">MYALVNDFEKNEIDYMILKGADDVATHVYAVFPHNHILLNGFHQDVIDIIDIDCTYKTNMYCIPLFHIIGATRTQQTIILALCLMSKEAEFDYQWVLE</sequence>
<dbReference type="EMBL" id="CM047592">
    <property type="protein sequence ID" value="KAI9918106.1"/>
    <property type="molecule type" value="Genomic_DNA"/>
</dbReference>
<accession>A0ACC0WJA6</accession>
<organism evidence="1 2">
    <name type="scientific">Peronosclerospora sorghi</name>
    <dbReference type="NCBI Taxonomy" id="230839"/>
    <lineage>
        <taxon>Eukaryota</taxon>
        <taxon>Sar</taxon>
        <taxon>Stramenopiles</taxon>
        <taxon>Oomycota</taxon>
        <taxon>Peronosporomycetes</taxon>
        <taxon>Peronosporales</taxon>
        <taxon>Peronosporaceae</taxon>
        <taxon>Peronosclerospora</taxon>
    </lineage>
</organism>
<dbReference type="Proteomes" id="UP001163321">
    <property type="component" value="Chromosome 13"/>
</dbReference>
<reference evidence="1 2" key="1">
    <citation type="journal article" date="2022" name="bioRxiv">
        <title>The genome of the oomycete Peronosclerospora sorghi, a cosmopolitan pathogen of maize and sorghum, is inflated with dispersed pseudogenes.</title>
        <authorList>
            <person name="Fletcher K."/>
            <person name="Martin F."/>
            <person name="Isakeit T."/>
            <person name="Cavanaugh K."/>
            <person name="Magill C."/>
            <person name="Michelmore R."/>
        </authorList>
    </citation>
    <scope>NUCLEOTIDE SEQUENCE [LARGE SCALE GENOMIC DNA]</scope>
    <source>
        <strain evidence="1">P6</strain>
    </source>
</reference>
<evidence type="ECO:0000313" key="2">
    <source>
        <dbReference type="Proteomes" id="UP001163321"/>
    </source>
</evidence>